<dbReference type="GO" id="GO:0003677">
    <property type="term" value="F:DNA binding"/>
    <property type="evidence" value="ECO:0007669"/>
    <property type="project" value="TreeGrafter"/>
</dbReference>
<dbReference type="EMBL" id="QFQB01000067">
    <property type="protein sequence ID" value="PZQ45011.1"/>
    <property type="molecule type" value="Genomic_DNA"/>
</dbReference>
<evidence type="ECO:0000256" key="6">
    <source>
        <dbReference type="ARBA" id="ARBA00047422"/>
    </source>
</evidence>
<dbReference type="PROSITE" id="PS51679">
    <property type="entry name" value="SAM_MT_C5"/>
    <property type="match status" value="1"/>
</dbReference>
<gene>
    <name evidence="9" type="ORF">DI551_08750</name>
</gene>
<proteinExistence type="inferred from homology"/>
<dbReference type="AlphaFoldDB" id="A0A2W5MUR2"/>
<dbReference type="PRINTS" id="PR00105">
    <property type="entry name" value="C5METTRFRASE"/>
</dbReference>
<dbReference type="Gene3D" id="3.90.120.10">
    <property type="entry name" value="DNA Methylase, subunit A, domain 2"/>
    <property type="match status" value="1"/>
</dbReference>
<dbReference type="InterPro" id="IPR001525">
    <property type="entry name" value="C5_MeTfrase"/>
</dbReference>
<comment type="caution">
    <text evidence="9">The sequence shown here is derived from an EMBL/GenBank/DDBJ whole genome shotgun (WGS) entry which is preliminary data.</text>
</comment>
<keyword evidence="5" id="KW-0680">Restriction system</keyword>
<evidence type="ECO:0000313" key="10">
    <source>
        <dbReference type="Proteomes" id="UP000249417"/>
    </source>
</evidence>
<name>A0A2W5MUR2_9BACT</name>
<keyword evidence="3 7" id="KW-0808">Transferase</keyword>
<dbReference type="InterPro" id="IPR029063">
    <property type="entry name" value="SAM-dependent_MTases_sf"/>
</dbReference>
<dbReference type="Proteomes" id="UP000249417">
    <property type="component" value="Unassembled WGS sequence"/>
</dbReference>
<comment type="similarity">
    <text evidence="7 8">Belongs to the class I-like SAM-binding methyltransferase superfamily. C5-methyltransferase family.</text>
</comment>
<keyword evidence="4 7" id="KW-0949">S-adenosyl-L-methionine</keyword>
<dbReference type="GO" id="GO:0032259">
    <property type="term" value="P:methylation"/>
    <property type="evidence" value="ECO:0007669"/>
    <property type="project" value="UniProtKB-KW"/>
</dbReference>
<dbReference type="GO" id="GO:0044027">
    <property type="term" value="P:negative regulation of gene expression via chromosomal CpG island methylation"/>
    <property type="evidence" value="ECO:0007669"/>
    <property type="project" value="TreeGrafter"/>
</dbReference>
<dbReference type="Pfam" id="PF00145">
    <property type="entry name" value="DNA_methylase"/>
    <property type="match status" value="1"/>
</dbReference>
<feature type="active site" evidence="7">
    <location>
        <position position="93"/>
    </location>
</feature>
<dbReference type="PANTHER" id="PTHR10629">
    <property type="entry name" value="CYTOSINE-SPECIFIC METHYLTRANSFERASE"/>
    <property type="match status" value="1"/>
</dbReference>
<evidence type="ECO:0000313" key="9">
    <source>
        <dbReference type="EMBL" id="PZQ45011.1"/>
    </source>
</evidence>
<reference evidence="9 10" key="1">
    <citation type="submission" date="2017-08" db="EMBL/GenBank/DDBJ databases">
        <title>Infants hospitalized years apart are colonized by the same room-sourced microbial strains.</title>
        <authorList>
            <person name="Brooks B."/>
            <person name="Olm M.R."/>
            <person name="Firek B.A."/>
            <person name="Baker R."/>
            <person name="Thomas B.C."/>
            <person name="Morowitz M.J."/>
            <person name="Banfield J.F."/>
        </authorList>
    </citation>
    <scope>NUCLEOTIDE SEQUENCE [LARGE SCALE GENOMIC DNA]</scope>
    <source>
        <strain evidence="9">S2_005_002_R2_29</strain>
    </source>
</reference>
<evidence type="ECO:0000256" key="3">
    <source>
        <dbReference type="ARBA" id="ARBA00022679"/>
    </source>
</evidence>
<dbReference type="PANTHER" id="PTHR10629:SF52">
    <property type="entry name" value="DNA (CYTOSINE-5)-METHYLTRANSFERASE 1"/>
    <property type="match status" value="1"/>
</dbReference>
<evidence type="ECO:0000256" key="1">
    <source>
        <dbReference type="ARBA" id="ARBA00011975"/>
    </source>
</evidence>
<evidence type="ECO:0000256" key="4">
    <source>
        <dbReference type="ARBA" id="ARBA00022691"/>
    </source>
</evidence>
<evidence type="ECO:0000256" key="8">
    <source>
        <dbReference type="RuleBase" id="RU000416"/>
    </source>
</evidence>
<dbReference type="EC" id="2.1.1.37" evidence="1"/>
<dbReference type="SUPFAM" id="SSF53335">
    <property type="entry name" value="S-adenosyl-L-methionine-dependent methyltransferases"/>
    <property type="match status" value="1"/>
</dbReference>
<dbReference type="InterPro" id="IPR050390">
    <property type="entry name" value="C5-Methyltransferase"/>
</dbReference>
<dbReference type="Gene3D" id="3.40.50.150">
    <property type="entry name" value="Vaccinia Virus protein VP39"/>
    <property type="match status" value="1"/>
</dbReference>
<sequence>MKTKKKIRSKKIKRKIVAIDLFCGAGGLTHGLLKESVIVKAGFDIDPACQYAFEANNKADYILKDVAKVTAKDIDTYFAEHDAITMIAGCAPCQPFSKYTQGQDTSKDEKWGMLYHFARIVEEVLPDIVTMENVPQLKKHSVYEDFEKKLRSLGYHVSSNIVYCPDYGMPQTRQRLVLLASRLGQINLIKPTHKPENYNTVRKVIGKLPAIKHGEAHRSDPLHISSKLSDKNLQRIRASKPDGSWLDWDQKLVANCHRAKDRQTYRSVYGRMSWDKPSPTVTTQFVGFGNGRFGHPTQDRAISLREGALLQTFPKNYKFNKKNDPVIIKNVARMIGNAVPVKLGKIIGKSIIKHVEDAVA</sequence>
<dbReference type="PROSITE" id="PS00095">
    <property type="entry name" value="C5_MTASE_2"/>
    <property type="match status" value="1"/>
</dbReference>
<dbReference type="GO" id="GO:0009307">
    <property type="term" value="P:DNA restriction-modification system"/>
    <property type="evidence" value="ECO:0007669"/>
    <property type="project" value="UniProtKB-KW"/>
</dbReference>
<keyword evidence="2 7" id="KW-0489">Methyltransferase</keyword>
<evidence type="ECO:0000256" key="2">
    <source>
        <dbReference type="ARBA" id="ARBA00022603"/>
    </source>
</evidence>
<evidence type="ECO:0000256" key="7">
    <source>
        <dbReference type="PROSITE-ProRule" id="PRU01016"/>
    </source>
</evidence>
<dbReference type="InterPro" id="IPR031303">
    <property type="entry name" value="C5_meth_CS"/>
</dbReference>
<dbReference type="NCBIfam" id="TIGR00675">
    <property type="entry name" value="dcm"/>
    <property type="match status" value="1"/>
</dbReference>
<protein>
    <recommendedName>
        <fullName evidence="1">DNA (cytosine-5-)-methyltransferase</fullName>
        <ecNumber evidence="1">2.1.1.37</ecNumber>
    </recommendedName>
</protein>
<comment type="catalytic activity">
    <reaction evidence="6">
        <text>a 2'-deoxycytidine in DNA + S-adenosyl-L-methionine = a 5-methyl-2'-deoxycytidine in DNA + S-adenosyl-L-homocysteine + H(+)</text>
        <dbReference type="Rhea" id="RHEA:13681"/>
        <dbReference type="Rhea" id="RHEA-COMP:11369"/>
        <dbReference type="Rhea" id="RHEA-COMP:11370"/>
        <dbReference type="ChEBI" id="CHEBI:15378"/>
        <dbReference type="ChEBI" id="CHEBI:57856"/>
        <dbReference type="ChEBI" id="CHEBI:59789"/>
        <dbReference type="ChEBI" id="CHEBI:85452"/>
        <dbReference type="ChEBI" id="CHEBI:85454"/>
        <dbReference type="EC" id="2.1.1.37"/>
    </reaction>
</comment>
<dbReference type="GO" id="GO:0003886">
    <property type="term" value="F:DNA (cytosine-5-)-methyltransferase activity"/>
    <property type="evidence" value="ECO:0007669"/>
    <property type="project" value="UniProtKB-EC"/>
</dbReference>
<evidence type="ECO:0000256" key="5">
    <source>
        <dbReference type="ARBA" id="ARBA00022747"/>
    </source>
</evidence>
<organism evidence="9 10">
    <name type="scientific">Micavibrio aeruginosavorus</name>
    <dbReference type="NCBI Taxonomy" id="349221"/>
    <lineage>
        <taxon>Bacteria</taxon>
        <taxon>Pseudomonadati</taxon>
        <taxon>Bdellovibrionota</taxon>
        <taxon>Bdellovibrionia</taxon>
        <taxon>Bdellovibrionales</taxon>
        <taxon>Pseudobdellovibrionaceae</taxon>
        <taxon>Micavibrio</taxon>
    </lineage>
</organism>
<accession>A0A2W5MUR2</accession>